<feature type="transmembrane region" description="Helical" evidence="10">
    <location>
        <begin position="206"/>
        <end position="230"/>
    </location>
</feature>
<evidence type="ECO:0000256" key="3">
    <source>
        <dbReference type="ARBA" id="ARBA00022507"/>
    </source>
</evidence>
<name>A0A8H5HF48_9AGAR</name>
<evidence type="ECO:0008006" key="13">
    <source>
        <dbReference type="Google" id="ProtNLM"/>
    </source>
</evidence>
<reference evidence="11 12" key="1">
    <citation type="journal article" date="2020" name="ISME J.">
        <title>Uncovering the hidden diversity of litter-decomposition mechanisms in mushroom-forming fungi.</title>
        <authorList>
            <person name="Floudas D."/>
            <person name="Bentzer J."/>
            <person name="Ahren D."/>
            <person name="Johansson T."/>
            <person name="Persson P."/>
            <person name="Tunlid A."/>
        </authorList>
    </citation>
    <scope>NUCLEOTIDE SEQUENCE [LARGE SCALE GENOMIC DNA]</scope>
    <source>
        <strain evidence="11 12">CBS 406.79</strain>
    </source>
</reference>
<evidence type="ECO:0000256" key="4">
    <source>
        <dbReference type="ARBA" id="ARBA00022692"/>
    </source>
</evidence>
<evidence type="ECO:0000256" key="8">
    <source>
        <dbReference type="ARBA" id="ARBA00023170"/>
    </source>
</evidence>
<dbReference type="CDD" id="cd14966">
    <property type="entry name" value="7tmD_STE3"/>
    <property type="match status" value="1"/>
</dbReference>
<evidence type="ECO:0000313" key="11">
    <source>
        <dbReference type="EMBL" id="KAF5381855.1"/>
    </source>
</evidence>
<dbReference type="OrthoDB" id="2874149at2759"/>
<dbReference type="EMBL" id="JAACJN010000056">
    <property type="protein sequence ID" value="KAF5381855.1"/>
    <property type="molecule type" value="Genomic_DNA"/>
</dbReference>
<evidence type="ECO:0000256" key="5">
    <source>
        <dbReference type="ARBA" id="ARBA00022989"/>
    </source>
</evidence>
<dbReference type="PRINTS" id="PR00901">
    <property type="entry name" value="PHEROMONEBAR"/>
</dbReference>
<dbReference type="GO" id="GO:0004934">
    <property type="term" value="F:mating-type alpha-factor pheromone receptor activity"/>
    <property type="evidence" value="ECO:0007669"/>
    <property type="project" value="InterPro"/>
</dbReference>
<dbReference type="AlphaFoldDB" id="A0A8H5HF48"/>
<dbReference type="PANTHER" id="PTHR28097:SF1">
    <property type="entry name" value="PHEROMONE A FACTOR RECEPTOR"/>
    <property type="match status" value="1"/>
</dbReference>
<feature type="transmembrane region" description="Helical" evidence="10">
    <location>
        <begin position="12"/>
        <end position="29"/>
    </location>
</feature>
<dbReference type="GO" id="GO:0000750">
    <property type="term" value="P:pheromone-dependent signal transduction involved in conjugation with cellular fusion"/>
    <property type="evidence" value="ECO:0007669"/>
    <property type="project" value="TreeGrafter"/>
</dbReference>
<comment type="similarity">
    <text evidence="2">Belongs to the G-protein coupled receptor 4 family.</text>
</comment>
<feature type="transmembrane region" description="Helical" evidence="10">
    <location>
        <begin position="163"/>
        <end position="185"/>
    </location>
</feature>
<dbReference type="GO" id="GO:0005886">
    <property type="term" value="C:plasma membrane"/>
    <property type="evidence" value="ECO:0007669"/>
    <property type="project" value="TreeGrafter"/>
</dbReference>
<keyword evidence="4 10" id="KW-0812">Transmembrane</keyword>
<dbReference type="Pfam" id="PF02076">
    <property type="entry name" value="STE3"/>
    <property type="match status" value="1"/>
</dbReference>
<feature type="transmembrane region" description="Helical" evidence="10">
    <location>
        <begin position="71"/>
        <end position="91"/>
    </location>
</feature>
<organism evidence="11 12">
    <name type="scientific">Collybiopsis confluens</name>
    <dbReference type="NCBI Taxonomy" id="2823264"/>
    <lineage>
        <taxon>Eukaryota</taxon>
        <taxon>Fungi</taxon>
        <taxon>Dikarya</taxon>
        <taxon>Basidiomycota</taxon>
        <taxon>Agaricomycotina</taxon>
        <taxon>Agaricomycetes</taxon>
        <taxon>Agaricomycetidae</taxon>
        <taxon>Agaricales</taxon>
        <taxon>Marasmiineae</taxon>
        <taxon>Omphalotaceae</taxon>
        <taxon>Collybiopsis</taxon>
    </lineage>
</organism>
<keyword evidence="3" id="KW-0589">Pheromone response</keyword>
<sequence>MSNSFDYPLFPIFAFFGFILPLIPLSWHFKAGNSGTCFYIFWASLSCLNQFVNSIVWKGNVINWAPVWCDISIRITMAATVGLPASSFCIVRRLYGIAAIRTVSTTLAEKRRAILIDSIFCGLLPAIYLALLYIVQGHRFNIYEDIGCMPAVLNSIPSYFIGYSWPLLFGLASAVYCVLSLRAFARRRLEFARFVSTSKGLSLGQYFRLMALSMTEMLCTVPLTIFIIWLGATQSPIEPWISLANTHFDFSRVDQYPAVIYNLRPLAVMGMLFTRWASVACSLLFFLFFGVAEEARRHYGVWFRSILHLFGIRLSSINQTKPFFKSEFSLKLPSTPIKSKSGQFSPAKYSLPSPAPSVPPPVYSVNYTPHAPLGSPARSSVSDFSSTVCSSPNRQSHFGHYEYLPDSPDDTSSTTNVHTAFAI</sequence>
<evidence type="ECO:0000256" key="1">
    <source>
        <dbReference type="ARBA" id="ARBA00004141"/>
    </source>
</evidence>
<evidence type="ECO:0000256" key="7">
    <source>
        <dbReference type="ARBA" id="ARBA00023136"/>
    </source>
</evidence>
<keyword evidence="5 10" id="KW-1133">Transmembrane helix</keyword>
<keyword evidence="7 10" id="KW-0472">Membrane</keyword>
<comment type="subcellular location">
    <subcellularLocation>
        <location evidence="1">Membrane</location>
        <topology evidence="1">Multi-pass membrane protein</topology>
    </subcellularLocation>
</comment>
<evidence type="ECO:0000256" key="9">
    <source>
        <dbReference type="ARBA" id="ARBA00023224"/>
    </source>
</evidence>
<proteinExistence type="inferred from homology"/>
<protein>
    <recommendedName>
        <fullName evidence="13">Pheromone receptor</fullName>
    </recommendedName>
</protein>
<comment type="caution">
    <text evidence="11">The sequence shown here is derived from an EMBL/GenBank/DDBJ whole genome shotgun (WGS) entry which is preliminary data.</text>
</comment>
<keyword evidence="9" id="KW-0807">Transducer</keyword>
<dbReference type="InterPro" id="IPR001499">
    <property type="entry name" value="GPCR_STE3"/>
</dbReference>
<keyword evidence="8" id="KW-0675">Receptor</keyword>
<gene>
    <name evidence="11" type="ORF">D9757_008361</name>
</gene>
<evidence type="ECO:0000256" key="6">
    <source>
        <dbReference type="ARBA" id="ARBA00023040"/>
    </source>
</evidence>
<accession>A0A8H5HF48</accession>
<dbReference type="PANTHER" id="PTHR28097">
    <property type="entry name" value="PHEROMONE A FACTOR RECEPTOR"/>
    <property type="match status" value="1"/>
</dbReference>
<feature type="transmembrane region" description="Helical" evidence="10">
    <location>
        <begin position="266"/>
        <end position="289"/>
    </location>
</feature>
<dbReference type="InterPro" id="IPR000481">
    <property type="entry name" value="GPCR_Pheromne_B_alpha_rcpt"/>
</dbReference>
<evidence type="ECO:0000256" key="10">
    <source>
        <dbReference type="SAM" id="Phobius"/>
    </source>
</evidence>
<evidence type="ECO:0000256" key="2">
    <source>
        <dbReference type="ARBA" id="ARBA00011085"/>
    </source>
</evidence>
<dbReference type="PRINTS" id="PR00899">
    <property type="entry name" value="GPCRSTE3"/>
</dbReference>
<keyword evidence="12" id="KW-1185">Reference proteome</keyword>
<dbReference type="Proteomes" id="UP000518752">
    <property type="component" value="Unassembled WGS sequence"/>
</dbReference>
<evidence type="ECO:0000313" key="12">
    <source>
        <dbReference type="Proteomes" id="UP000518752"/>
    </source>
</evidence>
<feature type="transmembrane region" description="Helical" evidence="10">
    <location>
        <begin position="112"/>
        <end position="135"/>
    </location>
</feature>
<keyword evidence="6" id="KW-0297">G-protein coupled receptor</keyword>